<keyword evidence="2" id="KW-1185">Reference proteome</keyword>
<comment type="caution">
    <text evidence="1">The sequence shown here is derived from an EMBL/GenBank/DDBJ whole genome shotgun (WGS) entry which is preliminary data.</text>
</comment>
<dbReference type="EMBL" id="JAODAN010000001">
    <property type="protein sequence ID" value="KAK1927492.1"/>
    <property type="molecule type" value="Genomic_DNA"/>
</dbReference>
<reference evidence="1" key="1">
    <citation type="submission" date="2023-02" db="EMBL/GenBank/DDBJ databases">
        <title>Identification and recombinant expression of a fungal hydrolase from Papiliotrema laurentii that hydrolyzes apple cutin and clears colloidal polyester polyurethane.</title>
        <authorList>
            <consortium name="DOE Joint Genome Institute"/>
            <person name="Roman V.A."/>
            <person name="Bojanowski C."/>
            <person name="Crable B.R."/>
            <person name="Wagner D.N."/>
            <person name="Hung C.S."/>
            <person name="Nadeau L.J."/>
            <person name="Schratz L."/>
            <person name="Haridas S."/>
            <person name="Pangilinan J."/>
            <person name="Lipzen A."/>
            <person name="Na H."/>
            <person name="Yan M."/>
            <person name="Ng V."/>
            <person name="Grigoriev I.V."/>
            <person name="Spatafora J.W."/>
            <person name="Barlow D."/>
            <person name="Biffinger J."/>
            <person name="Kelley-Loughnane N."/>
            <person name="Varaljay V.A."/>
            <person name="Crookes-Goodson W.J."/>
        </authorList>
    </citation>
    <scope>NUCLEOTIDE SEQUENCE</scope>
    <source>
        <strain evidence="1">5307AH</strain>
    </source>
</reference>
<dbReference type="AlphaFoldDB" id="A0AAD9FWT4"/>
<evidence type="ECO:0000313" key="1">
    <source>
        <dbReference type="EMBL" id="KAK1927492.1"/>
    </source>
</evidence>
<accession>A0AAD9FWT4</accession>
<organism evidence="1 2">
    <name type="scientific">Papiliotrema laurentii</name>
    <name type="common">Cryptococcus laurentii</name>
    <dbReference type="NCBI Taxonomy" id="5418"/>
    <lineage>
        <taxon>Eukaryota</taxon>
        <taxon>Fungi</taxon>
        <taxon>Dikarya</taxon>
        <taxon>Basidiomycota</taxon>
        <taxon>Agaricomycotina</taxon>
        <taxon>Tremellomycetes</taxon>
        <taxon>Tremellales</taxon>
        <taxon>Rhynchogastremaceae</taxon>
        <taxon>Papiliotrema</taxon>
    </lineage>
</organism>
<protein>
    <submittedName>
        <fullName evidence="1">Uncharacterized protein</fullName>
    </submittedName>
</protein>
<proteinExistence type="predicted"/>
<gene>
    <name evidence="1" type="ORF">DB88DRAFT_507579</name>
</gene>
<sequence>MKPTALPRYCHASSSRLVAVPVQKNILAVRHMSLIPPRAQEPVPFFTPPFKPPMGYTPKGYPVSFGIPNGKGKGREPGMPQDEEEVDDREWEIRSGRAMLHLRSTLPHFFDHDQSAATLFPPEIFSQHVTFKISHPIPLKISSLGGYSMAFAIARNGMQALHSDLSTSLERMTFNATPKDLISQSSAPSSLIASKRPVPAHRYRQIRVQVAVRGTVRLPPHHEAVWKTSSLYTLSPLTGRIISHEVESIRPLPGEGVAEWLKTRLLGWTSAQKDHENLPNIPCPRAEAVPVRASATRHKLTDARVAAKYLQDRRDGE</sequence>
<dbReference type="Proteomes" id="UP001182556">
    <property type="component" value="Unassembled WGS sequence"/>
</dbReference>
<name>A0AAD9FWT4_PAPLA</name>
<evidence type="ECO:0000313" key="2">
    <source>
        <dbReference type="Proteomes" id="UP001182556"/>
    </source>
</evidence>